<name>A0ACC2LRL7_PERAE</name>
<dbReference type="EMBL" id="CM056811">
    <property type="protein sequence ID" value="KAJ8636099.1"/>
    <property type="molecule type" value="Genomic_DNA"/>
</dbReference>
<protein>
    <submittedName>
        <fullName evidence="1">Uncharacterized protein</fullName>
    </submittedName>
</protein>
<dbReference type="Proteomes" id="UP001234297">
    <property type="component" value="Chromosome 3"/>
</dbReference>
<reference evidence="1 2" key="1">
    <citation type="journal article" date="2022" name="Hortic Res">
        <title>A haplotype resolved chromosomal level avocado genome allows analysis of novel avocado genes.</title>
        <authorList>
            <person name="Nath O."/>
            <person name="Fletcher S.J."/>
            <person name="Hayward A."/>
            <person name="Shaw L.M."/>
            <person name="Masouleh A.K."/>
            <person name="Furtado A."/>
            <person name="Henry R.J."/>
            <person name="Mitter N."/>
        </authorList>
    </citation>
    <scope>NUCLEOTIDE SEQUENCE [LARGE SCALE GENOMIC DNA]</scope>
    <source>
        <strain evidence="2">cv. Hass</strain>
    </source>
</reference>
<sequence>MNKDFGFEEVSLDGGEKGFHVERRDFRLASKKGRRKVMEDGNGFIFVVFEDSKQSLSVWGPPRPISALSATRSHRSRKPATGTNRSPPTSQKVSAQTKQSSLTGTSPIHTSVSPNDSCTSLRSADADTCPSRTG</sequence>
<evidence type="ECO:0000313" key="1">
    <source>
        <dbReference type="EMBL" id="KAJ8636099.1"/>
    </source>
</evidence>
<proteinExistence type="predicted"/>
<keyword evidence="2" id="KW-1185">Reference proteome</keyword>
<gene>
    <name evidence="1" type="ORF">MRB53_010366</name>
</gene>
<organism evidence="1 2">
    <name type="scientific">Persea americana</name>
    <name type="common">Avocado</name>
    <dbReference type="NCBI Taxonomy" id="3435"/>
    <lineage>
        <taxon>Eukaryota</taxon>
        <taxon>Viridiplantae</taxon>
        <taxon>Streptophyta</taxon>
        <taxon>Embryophyta</taxon>
        <taxon>Tracheophyta</taxon>
        <taxon>Spermatophyta</taxon>
        <taxon>Magnoliopsida</taxon>
        <taxon>Magnoliidae</taxon>
        <taxon>Laurales</taxon>
        <taxon>Lauraceae</taxon>
        <taxon>Persea</taxon>
    </lineage>
</organism>
<accession>A0ACC2LRL7</accession>
<evidence type="ECO:0000313" key="2">
    <source>
        <dbReference type="Proteomes" id="UP001234297"/>
    </source>
</evidence>
<comment type="caution">
    <text evidence="1">The sequence shown here is derived from an EMBL/GenBank/DDBJ whole genome shotgun (WGS) entry which is preliminary data.</text>
</comment>